<organism evidence="10 11">
    <name type="scientific">Reticulibacter mediterranei</name>
    <dbReference type="NCBI Taxonomy" id="2778369"/>
    <lineage>
        <taxon>Bacteria</taxon>
        <taxon>Bacillati</taxon>
        <taxon>Chloroflexota</taxon>
        <taxon>Ktedonobacteria</taxon>
        <taxon>Ktedonobacterales</taxon>
        <taxon>Reticulibacteraceae</taxon>
        <taxon>Reticulibacter</taxon>
    </lineage>
</organism>
<dbReference type="GO" id="GO:0006265">
    <property type="term" value="P:DNA topological change"/>
    <property type="evidence" value="ECO:0007669"/>
    <property type="project" value="InterPro"/>
</dbReference>
<dbReference type="PROSITE" id="PS52038">
    <property type="entry name" value="TOPO_IB_2"/>
    <property type="match status" value="1"/>
</dbReference>
<evidence type="ECO:0000256" key="2">
    <source>
        <dbReference type="ARBA" id="ARBA00006645"/>
    </source>
</evidence>
<dbReference type="Pfam" id="PF21338">
    <property type="entry name" value="Top1B_N_bact"/>
    <property type="match status" value="1"/>
</dbReference>
<evidence type="ECO:0000259" key="9">
    <source>
        <dbReference type="Pfam" id="PF21338"/>
    </source>
</evidence>
<feature type="region of interest" description="Disordered" evidence="7">
    <location>
        <begin position="1"/>
        <end position="24"/>
    </location>
</feature>
<keyword evidence="6" id="KW-0413">Isomerase</keyword>
<sequence length="367" mass="41605">MSVLHTASHQQSATDSKDTQEPLSPIESAKAAGLRYVSDAKAGIHRKRVGKHFSYIGFDGKPIHDQKVLHHIRSLAIPPAWTQVWICPNPRGHLQATGRDTKGRKQYRYHPEWRKVRDETKYDRMIAFGHALPHIREHVAHDMALPGLPREKVLATLVRLLDETSIRIGNEEYMRDNESFGLTTMRENHVDVEGAIIHFQFRGKGGKEFKLDIKDRRLARIVKKCQDLPGQELFHYLDDEKEAHIVSSEDVNEYLKQMTGQEFTAKDFRTWAGTIIAACALLDCGECETKTEAKKNVAQAIESAAQHLGNTPAICRKSYVHPEIIDAYLAGTLHHAQPQQNEKSGEQSSYALQPEEQSVLALLEQER</sequence>
<dbReference type="InterPro" id="IPR011010">
    <property type="entry name" value="DNA_brk_join_enz"/>
</dbReference>
<comment type="caution">
    <text evidence="10">The sequence shown here is derived from an EMBL/GenBank/DDBJ whole genome shotgun (WGS) entry which is preliminary data.</text>
</comment>
<keyword evidence="4" id="KW-0799">Topoisomerase</keyword>
<dbReference type="EMBL" id="BNJK01000001">
    <property type="protein sequence ID" value="GHO91266.1"/>
    <property type="molecule type" value="Genomic_DNA"/>
</dbReference>
<dbReference type="Proteomes" id="UP000597444">
    <property type="component" value="Unassembled WGS sequence"/>
</dbReference>
<dbReference type="SUPFAM" id="SSF56349">
    <property type="entry name" value="DNA breaking-rejoining enzymes"/>
    <property type="match status" value="1"/>
</dbReference>
<proteinExistence type="inferred from homology"/>
<evidence type="ECO:0000313" key="11">
    <source>
        <dbReference type="Proteomes" id="UP000597444"/>
    </source>
</evidence>
<comment type="catalytic activity">
    <reaction evidence="1">
        <text>ATP-independent breakage of single-stranded DNA, followed by passage and rejoining.</text>
        <dbReference type="EC" id="5.6.2.1"/>
    </reaction>
</comment>
<dbReference type="InterPro" id="IPR035447">
    <property type="entry name" value="DNA_topo_I_N_sf"/>
</dbReference>
<dbReference type="InterPro" id="IPR014711">
    <property type="entry name" value="TopoI_cat_a-hlx-sub_euk"/>
</dbReference>
<gene>
    <name evidence="10" type="ORF">KSF_013140</name>
</gene>
<evidence type="ECO:0000256" key="5">
    <source>
        <dbReference type="ARBA" id="ARBA00023125"/>
    </source>
</evidence>
<dbReference type="Gene3D" id="3.90.15.10">
    <property type="entry name" value="Topoisomerase I, Chain A, domain 3"/>
    <property type="match status" value="1"/>
</dbReference>
<dbReference type="SUPFAM" id="SSF55869">
    <property type="entry name" value="DNA topoisomerase I domain"/>
    <property type="match status" value="1"/>
</dbReference>
<dbReference type="GO" id="GO:0003917">
    <property type="term" value="F:DNA topoisomerase type I (single strand cut, ATP-independent) activity"/>
    <property type="evidence" value="ECO:0007669"/>
    <property type="project" value="UniProtKB-EC"/>
</dbReference>
<dbReference type="AlphaFoldDB" id="A0A8J3IKK0"/>
<evidence type="ECO:0000256" key="3">
    <source>
        <dbReference type="ARBA" id="ARBA00012891"/>
    </source>
</evidence>
<dbReference type="InterPro" id="IPR049331">
    <property type="entry name" value="Top1B_N_bact"/>
</dbReference>
<evidence type="ECO:0000259" key="8">
    <source>
        <dbReference type="Pfam" id="PF01028"/>
    </source>
</evidence>
<dbReference type="GO" id="GO:0003677">
    <property type="term" value="F:DNA binding"/>
    <property type="evidence" value="ECO:0007669"/>
    <property type="project" value="UniProtKB-KW"/>
</dbReference>
<keyword evidence="5" id="KW-0238">DNA-binding</keyword>
<reference evidence="10" key="1">
    <citation type="submission" date="2020-10" db="EMBL/GenBank/DDBJ databases">
        <title>Taxonomic study of unclassified bacteria belonging to the class Ktedonobacteria.</title>
        <authorList>
            <person name="Yabe S."/>
            <person name="Wang C.M."/>
            <person name="Zheng Y."/>
            <person name="Sakai Y."/>
            <person name="Cavaletti L."/>
            <person name="Monciardini P."/>
            <person name="Donadio S."/>
        </authorList>
    </citation>
    <scope>NUCLEOTIDE SEQUENCE</scope>
    <source>
        <strain evidence="10">ID150040</strain>
    </source>
</reference>
<protein>
    <recommendedName>
        <fullName evidence="3">DNA topoisomerase</fullName>
        <ecNumber evidence="3">5.6.2.1</ecNumber>
    </recommendedName>
</protein>
<feature type="compositionally biased region" description="Polar residues" evidence="7">
    <location>
        <begin position="1"/>
        <end position="14"/>
    </location>
</feature>
<feature type="domain" description="DNA topoisomerase I catalytic core eukaryotic-type" evidence="8">
    <location>
        <begin position="112"/>
        <end position="328"/>
    </location>
</feature>
<name>A0A8J3IKK0_9CHLR</name>
<dbReference type="RefSeq" id="WP_220202170.1">
    <property type="nucleotide sequence ID" value="NZ_BNJK01000001.1"/>
</dbReference>
<dbReference type="InterPro" id="IPR001631">
    <property type="entry name" value="TopoI"/>
</dbReference>
<dbReference type="Gene3D" id="3.30.66.10">
    <property type="entry name" value="DNA topoisomerase I domain"/>
    <property type="match status" value="1"/>
</dbReference>
<dbReference type="Pfam" id="PF01028">
    <property type="entry name" value="Topoisom_I"/>
    <property type="match status" value="1"/>
</dbReference>
<dbReference type="PRINTS" id="PR00416">
    <property type="entry name" value="EUTPISMRASEI"/>
</dbReference>
<dbReference type="EC" id="5.6.2.1" evidence="3"/>
<dbReference type="Gene3D" id="1.10.132.120">
    <property type="match status" value="1"/>
</dbReference>
<comment type="similarity">
    <text evidence="2">Belongs to the type IB topoisomerase family.</text>
</comment>
<evidence type="ECO:0000256" key="7">
    <source>
        <dbReference type="SAM" id="MobiDB-lite"/>
    </source>
</evidence>
<evidence type="ECO:0000256" key="1">
    <source>
        <dbReference type="ARBA" id="ARBA00000213"/>
    </source>
</evidence>
<dbReference type="InterPro" id="IPR013500">
    <property type="entry name" value="TopoI_cat_euk"/>
</dbReference>
<accession>A0A8J3IKK0</accession>
<keyword evidence="11" id="KW-1185">Reference proteome</keyword>
<evidence type="ECO:0000313" key="10">
    <source>
        <dbReference type="EMBL" id="GHO91266.1"/>
    </source>
</evidence>
<feature type="domain" description="DNA topoisomerase IB N-terminal" evidence="9">
    <location>
        <begin position="52"/>
        <end position="100"/>
    </location>
</feature>
<evidence type="ECO:0000256" key="4">
    <source>
        <dbReference type="ARBA" id="ARBA00023029"/>
    </source>
</evidence>
<evidence type="ECO:0000256" key="6">
    <source>
        <dbReference type="ARBA" id="ARBA00023235"/>
    </source>
</evidence>